<dbReference type="InterPro" id="IPR025948">
    <property type="entry name" value="HTH-like_dom"/>
</dbReference>
<comment type="caution">
    <text evidence="3">The sequence shown here is derived from an EMBL/GenBank/DDBJ whole genome shotgun (WGS) entry which is preliminary data.</text>
</comment>
<dbReference type="NCBIfam" id="NF033516">
    <property type="entry name" value="transpos_IS3"/>
    <property type="match status" value="1"/>
</dbReference>
<dbReference type="Pfam" id="PF00665">
    <property type="entry name" value="rve"/>
    <property type="match status" value="1"/>
</dbReference>
<dbReference type="InterPro" id="IPR012337">
    <property type="entry name" value="RNaseH-like_sf"/>
</dbReference>
<dbReference type="PANTHER" id="PTHR47515:SF1">
    <property type="entry name" value="BLR2054 PROTEIN"/>
    <property type="match status" value="1"/>
</dbReference>
<evidence type="ECO:0000313" key="3">
    <source>
        <dbReference type="EMBL" id="OHU01684.1"/>
    </source>
</evidence>
<accession>A0A1S1KCG8</accession>
<dbReference type="InterPro" id="IPR036397">
    <property type="entry name" value="RNaseH_sf"/>
</dbReference>
<dbReference type="SUPFAM" id="SSF53098">
    <property type="entry name" value="Ribonuclease H-like"/>
    <property type="match status" value="1"/>
</dbReference>
<accession>A0A1Q9WFT0</accession>
<dbReference type="InterPro" id="IPR048020">
    <property type="entry name" value="Transpos_IS3"/>
</dbReference>
<evidence type="ECO:0000313" key="4">
    <source>
        <dbReference type="Proteomes" id="UP000179636"/>
    </source>
</evidence>
<reference evidence="3 4" key="1">
    <citation type="submission" date="2016-10" db="EMBL/GenBank/DDBJ databases">
        <title>Evaluation of Human, Animal and Environmental Mycobacterium chelonae Isolates by Core Genome Phylogenomic Analysis, Targeted Gene Comparison, and Anti-microbial Susceptibility Patterns: A Tale of Mistaken Identities.</title>
        <authorList>
            <person name="Fogelson S.B."/>
            <person name="Camus A.C."/>
            <person name="Lorenz W."/>
            <person name="Vasireddy R."/>
            <person name="Vasireddy S."/>
            <person name="Smith T."/>
            <person name="Brown-Elliott B.A."/>
            <person name="Wallace R.J.Jr."/>
            <person name="Hasan N.A."/>
            <person name="Reischl U."/>
            <person name="Sanchez S."/>
        </authorList>
    </citation>
    <scope>NUCLEOTIDE SEQUENCE [LARGE SCALE GENOMIC DNA]</scope>
    <source>
        <strain evidence="3 4">24999</strain>
    </source>
</reference>
<dbReference type="PROSITE" id="PS50994">
    <property type="entry name" value="INTEGRASE"/>
    <property type="match status" value="1"/>
</dbReference>
<sequence>MLKDVLGMSERLACKAVGLARSTYRRLPLAQTPEDPDAGMRAWLRAYATKHPCHGFRRAWAALRYDERREVNKKRIHRLWREEGLQVRVHSPRKRAGVSSIPPIVADAPNVVWAIDFQYDSTVDGKAIKIASMIDEHTRVSLLNVVERSITADRLVDELEAVFAAAVGPPKVLRMDNGPEFISQALQQFCENRVGMVYIPPGTPWNNGHIESFNNRLRKECLNRNHWNTLLEARVVIGDFKHDHNHRHRHSALGYMTPAEYAAACRHTHTPMACQIN</sequence>
<dbReference type="Pfam" id="PF13683">
    <property type="entry name" value="rve_3"/>
    <property type="match status" value="1"/>
</dbReference>
<dbReference type="PANTHER" id="PTHR47515">
    <property type="entry name" value="LOW CALCIUM RESPONSE LOCUS PROTEIN T"/>
    <property type="match status" value="1"/>
</dbReference>
<dbReference type="Pfam" id="PF13276">
    <property type="entry name" value="HTH_21"/>
    <property type="match status" value="1"/>
</dbReference>
<proteinExistence type="predicted"/>
<dbReference type="Proteomes" id="UP000179636">
    <property type="component" value="Unassembled WGS sequence"/>
</dbReference>
<evidence type="ECO:0000256" key="1">
    <source>
        <dbReference type="ARBA" id="ARBA00002286"/>
    </source>
</evidence>
<gene>
    <name evidence="3" type="ORF">BKG61_08465</name>
</gene>
<dbReference type="Gene3D" id="3.30.420.10">
    <property type="entry name" value="Ribonuclease H-like superfamily/Ribonuclease H"/>
    <property type="match status" value="1"/>
</dbReference>
<dbReference type="AlphaFoldDB" id="A0A1Q9WFT0"/>
<comment type="function">
    <text evidence="1">Involved in the transposition of the insertion sequence.</text>
</comment>
<dbReference type="STRING" id="1908205.BKG60_05510"/>
<organism evidence="3 4">
    <name type="scientific">Mycobacterium syngnathidarum</name>
    <dbReference type="NCBI Taxonomy" id="1908205"/>
    <lineage>
        <taxon>Bacteria</taxon>
        <taxon>Bacillati</taxon>
        <taxon>Actinomycetota</taxon>
        <taxon>Actinomycetes</taxon>
        <taxon>Mycobacteriales</taxon>
        <taxon>Mycobacteriaceae</taxon>
        <taxon>Mycobacterium</taxon>
    </lineage>
</organism>
<evidence type="ECO:0000259" key="2">
    <source>
        <dbReference type="PROSITE" id="PS50994"/>
    </source>
</evidence>
<feature type="domain" description="Integrase catalytic" evidence="2">
    <location>
        <begin position="105"/>
        <end position="266"/>
    </location>
</feature>
<dbReference type="GO" id="GO:0003676">
    <property type="term" value="F:nucleic acid binding"/>
    <property type="evidence" value="ECO:0007669"/>
    <property type="project" value="InterPro"/>
</dbReference>
<keyword evidence="4" id="KW-1185">Reference proteome</keyword>
<name>A0A1Q9WFT0_9MYCO</name>
<dbReference type="InterPro" id="IPR001584">
    <property type="entry name" value="Integrase_cat-core"/>
</dbReference>
<protein>
    <submittedName>
        <fullName evidence="3">Integrase</fullName>
    </submittedName>
</protein>
<dbReference type="GO" id="GO:0015074">
    <property type="term" value="P:DNA integration"/>
    <property type="evidence" value="ECO:0007669"/>
    <property type="project" value="InterPro"/>
</dbReference>
<dbReference type="EMBL" id="MLHV01000006">
    <property type="protein sequence ID" value="OHU01684.1"/>
    <property type="molecule type" value="Genomic_DNA"/>
</dbReference>